<dbReference type="Pfam" id="PF00240">
    <property type="entry name" value="ubiquitin"/>
    <property type="match status" value="1"/>
</dbReference>
<protein>
    <recommendedName>
        <fullName evidence="1">Ubiquitin-like domain-containing protein</fullName>
    </recommendedName>
</protein>
<evidence type="ECO:0000313" key="2">
    <source>
        <dbReference type="Ensembl" id="ENSLCNP00005005695.1"/>
    </source>
</evidence>
<evidence type="ECO:0000259" key="1">
    <source>
        <dbReference type="PROSITE" id="PS50053"/>
    </source>
</evidence>
<feature type="domain" description="Ubiquitin-like" evidence="1">
    <location>
        <begin position="19"/>
        <end position="71"/>
    </location>
</feature>
<dbReference type="InterPro" id="IPR000626">
    <property type="entry name" value="Ubiquitin-like_dom"/>
</dbReference>
<dbReference type="Gene3D" id="3.10.20.90">
    <property type="entry name" value="Phosphatidylinositol 3-kinase Catalytic Subunit, Chain A, domain 1"/>
    <property type="match status" value="1"/>
</dbReference>
<reference evidence="2" key="1">
    <citation type="submission" date="2025-08" db="UniProtKB">
        <authorList>
            <consortium name="Ensembl"/>
        </authorList>
    </citation>
    <scope>IDENTIFICATION</scope>
</reference>
<organism evidence="2 3">
    <name type="scientific">Lynx canadensis</name>
    <name type="common">Canada lynx</name>
    <name type="synonym">Felis canadensis</name>
    <dbReference type="NCBI Taxonomy" id="61383"/>
    <lineage>
        <taxon>Eukaryota</taxon>
        <taxon>Metazoa</taxon>
        <taxon>Chordata</taxon>
        <taxon>Craniata</taxon>
        <taxon>Vertebrata</taxon>
        <taxon>Euteleostomi</taxon>
        <taxon>Mammalia</taxon>
        <taxon>Eutheria</taxon>
        <taxon>Laurasiatheria</taxon>
        <taxon>Carnivora</taxon>
        <taxon>Feliformia</taxon>
        <taxon>Felidae</taxon>
        <taxon>Felinae</taxon>
        <taxon>Lynx</taxon>
    </lineage>
</organism>
<proteinExistence type="predicted"/>
<sequence length="71" mass="8234">MSDQESKPSSGDLRDKKERAHIKLRVVGQDLPVNSLRLLFKGQRIADNHSRKELGMEEEEVIEVYQDIRSK</sequence>
<reference evidence="2" key="2">
    <citation type="submission" date="2025-09" db="UniProtKB">
        <authorList>
            <consortium name="Ensembl"/>
        </authorList>
    </citation>
    <scope>IDENTIFICATION</scope>
</reference>
<dbReference type="AlphaFoldDB" id="A0A667H393"/>
<dbReference type="SUPFAM" id="SSF54236">
    <property type="entry name" value="Ubiquitin-like"/>
    <property type="match status" value="1"/>
</dbReference>
<dbReference type="Proteomes" id="UP000472241">
    <property type="component" value="Unplaced"/>
</dbReference>
<dbReference type="PROSITE" id="PS50053">
    <property type="entry name" value="UBIQUITIN_2"/>
    <property type="match status" value="1"/>
</dbReference>
<name>A0A667H393_LYNCA</name>
<dbReference type="InterPro" id="IPR029071">
    <property type="entry name" value="Ubiquitin-like_domsf"/>
</dbReference>
<keyword evidence="3" id="KW-1185">Reference proteome</keyword>
<evidence type="ECO:0000313" key="3">
    <source>
        <dbReference type="Proteomes" id="UP000472241"/>
    </source>
</evidence>
<dbReference type="Ensembl" id="ENSLCNT00005006418.1">
    <property type="protein sequence ID" value="ENSLCNP00005005695.1"/>
    <property type="gene ID" value="ENSLCNG00005003803.1"/>
</dbReference>
<accession>A0A667H393</accession>